<feature type="non-terminal residue" evidence="9">
    <location>
        <position position="117"/>
    </location>
</feature>
<dbReference type="GO" id="GO:0005737">
    <property type="term" value="C:cytoplasm"/>
    <property type="evidence" value="ECO:0007669"/>
    <property type="project" value="UniProtKB-SubCell"/>
</dbReference>
<keyword evidence="10" id="KW-1185">Reference proteome</keyword>
<accession>A0A6G1AHC8</accession>
<evidence type="ECO:0000256" key="4">
    <source>
        <dbReference type="ARBA" id="ARBA00022490"/>
    </source>
</evidence>
<keyword evidence="5" id="KW-0694">RNA-binding</keyword>
<comment type="similarity">
    <text evidence="2">Belongs to the KHDC1 family.</text>
</comment>
<dbReference type="CDD" id="cd12795">
    <property type="entry name" value="FILIA_N_like"/>
    <property type="match status" value="1"/>
</dbReference>
<comment type="caution">
    <text evidence="9">The sequence shown here is derived from an EMBL/GenBank/DDBJ whole genome shotgun (WGS) entry which is preliminary data.</text>
</comment>
<evidence type="ECO:0000256" key="7">
    <source>
        <dbReference type="ARBA" id="ARBA00076670"/>
    </source>
</evidence>
<dbReference type="GO" id="GO:0003729">
    <property type="term" value="F:mRNA binding"/>
    <property type="evidence" value="ECO:0007669"/>
    <property type="project" value="TreeGrafter"/>
</dbReference>
<evidence type="ECO:0000256" key="2">
    <source>
        <dbReference type="ARBA" id="ARBA00009081"/>
    </source>
</evidence>
<dbReference type="InterPro" id="IPR031952">
    <property type="entry name" value="MOEP19_KH-like"/>
</dbReference>
<evidence type="ECO:0000256" key="5">
    <source>
        <dbReference type="ARBA" id="ARBA00022884"/>
    </source>
</evidence>
<feature type="non-terminal residue" evidence="9">
    <location>
        <position position="1"/>
    </location>
</feature>
<dbReference type="FunFam" id="3.30.1370.10:FF:000079">
    <property type="entry name" value="developmental pluripotency-associated 5 protein-like"/>
    <property type="match status" value="1"/>
</dbReference>
<dbReference type="Pfam" id="PF16005">
    <property type="entry name" value="MOEP19"/>
    <property type="match status" value="1"/>
</dbReference>
<proteinExistence type="inferred from homology"/>
<protein>
    <recommendedName>
        <fullName evidence="7">Embryonal stem cell-specific gene 1 protein</fullName>
    </recommendedName>
</protein>
<dbReference type="Gene3D" id="3.30.1370.10">
    <property type="entry name" value="K Homology domain, type 1"/>
    <property type="match status" value="1"/>
</dbReference>
<dbReference type="EMBL" id="VOAJ01005268">
    <property type="protein sequence ID" value="KAF0875176.1"/>
    <property type="molecule type" value="Genomic_DNA"/>
</dbReference>
<sequence length="117" mass="13577">PRRKDTPPWVKVSNDLKDPELFQAQTRLLEATFGVSGSRILYIEQVSKVMLELKVLESSRLTKVVVYGSYLYKLKAKWMFQSMAERHRPRQERGMLKLEDTMKALHLGPASRSLDQV</sequence>
<dbReference type="InterPro" id="IPR036612">
    <property type="entry name" value="KH_dom_type_1_sf"/>
</dbReference>
<feature type="domain" description="KH-like RNA-binding" evidence="8">
    <location>
        <begin position="7"/>
        <end position="91"/>
    </location>
</feature>
<name>A0A6G1AHC8_CROCR</name>
<dbReference type="PANTHER" id="PTHR31368">
    <property type="entry name" value="DEVELOPMENT PLURPOTENCY-ASSOCIATED PROTEIN 1/5 FAMILY MEMBER"/>
    <property type="match status" value="1"/>
</dbReference>
<dbReference type="AlphaFoldDB" id="A0A6G1AHC8"/>
<gene>
    <name evidence="9" type="primary">Dppa5_1</name>
    <name evidence="9" type="ORF">FOF47_R03217</name>
</gene>
<keyword evidence="3" id="KW-0217">Developmental protein</keyword>
<organism evidence="9 10">
    <name type="scientific">Crocuta crocuta</name>
    <name type="common">Spotted hyena</name>
    <dbReference type="NCBI Taxonomy" id="9678"/>
    <lineage>
        <taxon>Eukaryota</taxon>
        <taxon>Metazoa</taxon>
        <taxon>Chordata</taxon>
        <taxon>Craniata</taxon>
        <taxon>Vertebrata</taxon>
        <taxon>Euteleostomi</taxon>
        <taxon>Mammalia</taxon>
        <taxon>Eutheria</taxon>
        <taxon>Laurasiatheria</taxon>
        <taxon>Carnivora</taxon>
        <taxon>Feliformia</taxon>
        <taxon>Hyaenidae</taxon>
        <taxon>Crocuta</taxon>
    </lineage>
</organism>
<dbReference type="Proteomes" id="UP000475037">
    <property type="component" value="Unassembled WGS sequence"/>
</dbReference>
<evidence type="ECO:0000256" key="6">
    <source>
        <dbReference type="ARBA" id="ARBA00054456"/>
    </source>
</evidence>
<evidence type="ECO:0000313" key="9">
    <source>
        <dbReference type="EMBL" id="KAF0875176.1"/>
    </source>
</evidence>
<comment type="subcellular location">
    <subcellularLocation>
        <location evidence="1">Cytoplasm</location>
    </subcellularLocation>
</comment>
<dbReference type="GO" id="GO:0010468">
    <property type="term" value="P:regulation of gene expression"/>
    <property type="evidence" value="ECO:0007669"/>
    <property type="project" value="TreeGrafter"/>
</dbReference>
<comment type="function">
    <text evidence="6">Involved in the maintenance of embryonic stem (ES) cell pluripotency. Dispensable for self-renewal of pluripotent ES cells and establishment of germ cells. Associates with specific target mRNAs.</text>
</comment>
<evidence type="ECO:0000256" key="1">
    <source>
        <dbReference type="ARBA" id="ARBA00004496"/>
    </source>
</evidence>
<evidence type="ECO:0000313" key="10">
    <source>
        <dbReference type="Proteomes" id="UP000475037"/>
    </source>
</evidence>
<evidence type="ECO:0000259" key="8">
    <source>
        <dbReference type="Pfam" id="PF16005"/>
    </source>
</evidence>
<keyword evidence="4" id="KW-0963">Cytoplasm</keyword>
<dbReference type="PANTHER" id="PTHR31368:SF4">
    <property type="entry name" value="DEVELOPMENTAL PLURIPOTENCY-ASSOCIATED 5 PROTEIN"/>
    <property type="match status" value="1"/>
</dbReference>
<evidence type="ECO:0000256" key="3">
    <source>
        <dbReference type="ARBA" id="ARBA00022473"/>
    </source>
</evidence>
<reference evidence="9 10" key="1">
    <citation type="submission" date="2019-11" db="EMBL/GenBank/DDBJ databases">
        <authorList>
            <person name="Yang C."/>
            <person name="Li F."/>
        </authorList>
    </citation>
    <scope>NUCLEOTIDE SEQUENCE [LARGE SCALE GENOMIC DNA]</scope>
    <source>
        <strain evidence="9">KB4526</strain>
        <tissue evidence="9">Muscle</tissue>
    </source>
</reference>